<accession>A0A6C2YTH9</accession>
<keyword evidence="7" id="KW-0067">ATP-binding</keyword>
<dbReference type="GO" id="GO:0016787">
    <property type="term" value="F:hydrolase activity"/>
    <property type="evidence" value="ECO:0007669"/>
    <property type="project" value="UniProtKB-KW"/>
</dbReference>
<dbReference type="InterPro" id="IPR006935">
    <property type="entry name" value="Helicase/UvrB_N"/>
</dbReference>
<keyword evidence="8" id="KW-0051">Antiviral defense</keyword>
<dbReference type="GO" id="GO:0046872">
    <property type="term" value="F:metal ion binding"/>
    <property type="evidence" value="ECO:0007669"/>
    <property type="project" value="UniProtKB-KW"/>
</dbReference>
<evidence type="ECO:0000256" key="9">
    <source>
        <dbReference type="SAM" id="MobiDB-lite"/>
    </source>
</evidence>
<evidence type="ECO:0000256" key="3">
    <source>
        <dbReference type="ARBA" id="ARBA00022723"/>
    </source>
</evidence>
<dbReference type="InterPro" id="IPR054712">
    <property type="entry name" value="Cas3-like_dom"/>
</dbReference>
<keyword evidence="4" id="KW-0547">Nucleotide-binding</keyword>
<dbReference type="GO" id="GO:0004386">
    <property type="term" value="F:helicase activity"/>
    <property type="evidence" value="ECO:0007669"/>
    <property type="project" value="UniProtKB-KW"/>
</dbReference>
<protein>
    <recommendedName>
        <fullName evidence="14">HD Cas3-type domain-containing protein</fullName>
    </recommendedName>
</protein>
<gene>
    <name evidence="12" type="ORF">GMBLW1_47700</name>
</gene>
<feature type="region of interest" description="Disordered" evidence="9">
    <location>
        <begin position="531"/>
        <end position="553"/>
    </location>
</feature>
<dbReference type="RefSeq" id="WP_162659510.1">
    <property type="nucleotide sequence ID" value="NZ_LR593887.1"/>
</dbReference>
<dbReference type="NCBIfam" id="TIGR02621">
    <property type="entry name" value="cas3_GSU0051"/>
    <property type="match status" value="1"/>
</dbReference>
<keyword evidence="5" id="KW-0378">Hydrolase</keyword>
<evidence type="ECO:0000256" key="1">
    <source>
        <dbReference type="ARBA" id="ARBA00006847"/>
    </source>
</evidence>
<name>A0A6C2YTH9_9BACT</name>
<dbReference type="InterPro" id="IPR027417">
    <property type="entry name" value="P-loop_NTPase"/>
</dbReference>
<keyword evidence="3" id="KW-0479">Metal-binding</keyword>
<feature type="domain" description="Helicase ATP-binding" evidence="10">
    <location>
        <begin position="24"/>
        <end position="233"/>
    </location>
</feature>
<dbReference type="SUPFAM" id="SSF52540">
    <property type="entry name" value="P-loop containing nucleoside triphosphate hydrolases"/>
    <property type="match status" value="1"/>
</dbReference>
<dbReference type="EMBL" id="LR586016">
    <property type="protein sequence ID" value="VIP04423.1"/>
    <property type="molecule type" value="Genomic_DNA"/>
</dbReference>
<dbReference type="SUPFAM" id="SSF109604">
    <property type="entry name" value="HD-domain/PDEase-like"/>
    <property type="match status" value="1"/>
</dbReference>
<dbReference type="GO" id="GO:0003677">
    <property type="term" value="F:DNA binding"/>
    <property type="evidence" value="ECO:0007669"/>
    <property type="project" value="InterPro"/>
</dbReference>
<evidence type="ECO:0000313" key="12">
    <source>
        <dbReference type="EMBL" id="VIP04423.1"/>
    </source>
</evidence>
<dbReference type="InterPro" id="IPR014001">
    <property type="entry name" value="Helicase_ATP-bd"/>
</dbReference>
<dbReference type="InterPro" id="IPR038257">
    <property type="entry name" value="CRISPR-assoc_Cas3_HD_sf"/>
</dbReference>
<evidence type="ECO:0000256" key="2">
    <source>
        <dbReference type="ARBA" id="ARBA00009046"/>
    </source>
</evidence>
<dbReference type="GO" id="GO:0005524">
    <property type="term" value="F:ATP binding"/>
    <property type="evidence" value="ECO:0007669"/>
    <property type="project" value="UniProtKB-KW"/>
</dbReference>
<dbReference type="NCBIfam" id="TIGR01596">
    <property type="entry name" value="cas3_HD"/>
    <property type="match status" value="1"/>
</dbReference>
<dbReference type="Gene3D" id="1.10.3210.30">
    <property type="match status" value="1"/>
</dbReference>
<reference evidence="12" key="1">
    <citation type="submission" date="2019-04" db="EMBL/GenBank/DDBJ databases">
        <authorList>
            <consortium name="Science for Life Laboratories"/>
        </authorList>
    </citation>
    <scope>NUCLEOTIDE SEQUENCE</scope>
    <source>
        <strain evidence="12">MBLW1</strain>
    </source>
</reference>
<dbReference type="InterPro" id="IPR013444">
    <property type="entry name" value="Helicase_Cas3_CRISPR-ass_Anaes"/>
</dbReference>
<dbReference type="Gene3D" id="3.40.50.300">
    <property type="entry name" value="P-loop containing nucleotide triphosphate hydrolases"/>
    <property type="match status" value="2"/>
</dbReference>
<dbReference type="KEGG" id="tim:GMBLW1_47700"/>
<dbReference type="InterPro" id="IPR006483">
    <property type="entry name" value="CRISPR-assoc_Cas3_HD"/>
</dbReference>
<evidence type="ECO:0000256" key="6">
    <source>
        <dbReference type="ARBA" id="ARBA00022806"/>
    </source>
</evidence>
<comment type="similarity">
    <text evidence="2">In the central section; belongs to the CRISPR-associated helicase Cas3 family.</text>
</comment>
<evidence type="ECO:0000259" key="10">
    <source>
        <dbReference type="PROSITE" id="PS51192"/>
    </source>
</evidence>
<feature type="domain" description="HD Cas3-type" evidence="11">
    <location>
        <begin position="694"/>
        <end position="875"/>
    </location>
</feature>
<comment type="similarity">
    <text evidence="1">In the N-terminal section; belongs to the CRISPR-associated nuclease Cas3-HD family.</text>
</comment>
<evidence type="ECO:0000256" key="5">
    <source>
        <dbReference type="ARBA" id="ARBA00022801"/>
    </source>
</evidence>
<keyword evidence="6" id="KW-0347">Helicase</keyword>
<dbReference type="GO" id="GO:0051607">
    <property type="term" value="P:defense response to virus"/>
    <property type="evidence" value="ECO:0007669"/>
    <property type="project" value="UniProtKB-KW"/>
</dbReference>
<feature type="compositionally biased region" description="Acidic residues" evidence="9">
    <location>
        <begin position="536"/>
        <end position="545"/>
    </location>
</feature>
<dbReference type="Pfam" id="PF04851">
    <property type="entry name" value="ResIII"/>
    <property type="match status" value="1"/>
</dbReference>
<dbReference type="EMBL" id="LR593887">
    <property type="protein sequence ID" value="VTS06208.1"/>
    <property type="molecule type" value="Genomic_DNA"/>
</dbReference>
<dbReference type="InParanoid" id="A0A6C2YTH9"/>
<dbReference type="PROSITE" id="PS51192">
    <property type="entry name" value="HELICASE_ATP_BIND_1"/>
    <property type="match status" value="1"/>
</dbReference>
<proteinExistence type="inferred from homology"/>
<dbReference type="Proteomes" id="UP000464378">
    <property type="component" value="Chromosome"/>
</dbReference>
<sequence length="1221" mass="135152">MNFDAYYQALHGYAPFPWQSRLAKQASEGNWPDVIALPTSAGKTATIDVAVFVLAIGAKNAARRIFFVVDRRIVVDQAYRYADELANKLKNATSGILKQTADALRKIAQDERPLDVYALRGGMYRESAWARSPLQPTILTTTVDQVGSRLLFRGYGVSDSMKPVHAGLVGTDSLILLDEAHCSKPFEQTVRAVQNYQTWTAEQSSLRFVSMTATPTVTEANLIRDEPEDQRHPILGKRIQANKPTTLVVAEKAKGKNFTTDLVKELKKQAEALAVDGGCVGIMVNRVRTARELAKALGDDAVLLTGRMRPLDRDRLFDDKLQSLLTNAEGTPPKFVIGTQCLEVGADFDFHALVSECASLDALRQRFGRLNRGANRPEAKAAIVIRGDQTDDTSDDPIYGESLANTWKWLKSKSENDVFDFGIAAVRSALEGVDVTSLNAPSVNAPVLFPAHLDCWVQTHPIPAPDPDPALFLHGPKFGPPDVQVVLRSNLGKDWKNWAEIVSLCPPSSSEAVPVRLSDLKRWIAGESLPNSSSDIEGESDESEEPEKKSHRRALRWQGKAKSIVVDTPKLIHASAVYVIPISEDARELGDFPYGLTDYAEEAFQRSCDKAVLYIEKTIDKEADDFDDQLTEAILARITPAPTPEWLTRAVNALQNPRHRLEEKHPLGGWVVTSKRRLHQFDPEFLDDDDSSYSPGNLVSLVDHSQGVAEYARRFATGCGLDAELYSLAGLYHDLGKLDPRFQKLLKGYAGGLQLAKSGSFARRDWSIHQYPNGARHELLSAAVLAQHTSEELLLHLVATHHGSARPFANPVSENDASSQFDLNLFELKQHGLSAKQEVAKWNGELPERFWRIVRKFGWWGSAYREAVFRLADHAQSAAEQENGWKASTTVQPSPLGAFVAAPKLSSLPLIGLDGANPLGFLAALGTLVVMNQIRQTDKAPNWLAGPVLLSWGANGSIQTPVLHLASNPPEGKEFSEFLASHLARTPAEPHAAGWVVEMLSVKDEALVEMIRNRCQFRTRTDRGFLDWVSALTCESAPAATSPVQTVRRDYLPDNLRSIMQRTNGTHLYRSLFQIWDFADALDNQSLHWEPSEDRRHAYQWNQPSGDPTRKRRGGMLGANRLALEAWPFFPLFPVREKATTRGFQGTRANDITWTWPLWSSPLSIDSIASLLSLDFTEQQSESADAMLGSKYAMLGIATRFQTRRILVGKTPNLTAAIAVG</sequence>
<keyword evidence="13" id="KW-1185">Reference proteome</keyword>
<evidence type="ECO:0000256" key="4">
    <source>
        <dbReference type="ARBA" id="ARBA00022741"/>
    </source>
</evidence>
<evidence type="ECO:0008006" key="14">
    <source>
        <dbReference type="Google" id="ProtNLM"/>
    </source>
</evidence>
<dbReference type="Pfam" id="PF01966">
    <property type="entry name" value="HD"/>
    <property type="match status" value="1"/>
</dbReference>
<evidence type="ECO:0000259" key="11">
    <source>
        <dbReference type="PROSITE" id="PS51643"/>
    </source>
</evidence>
<organism evidence="12">
    <name type="scientific">Tuwongella immobilis</name>
    <dbReference type="NCBI Taxonomy" id="692036"/>
    <lineage>
        <taxon>Bacteria</taxon>
        <taxon>Pseudomonadati</taxon>
        <taxon>Planctomycetota</taxon>
        <taxon>Planctomycetia</taxon>
        <taxon>Gemmatales</taxon>
        <taxon>Gemmataceae</taxon>
        <taxon>Tuwongella</taxon>
    </lineage>
</organism>
<dbReference type="InterPro" id="IPR006674">
    <property type="entry name" value="HD_domain"/>
</dbReference>
<evidence type="ECO:0000256" key="7">
    <source>
        <dbReference type="ARBA" id="ARBA00022840"/>
    </source>
</evidence>
<evidence type="ECO:0000256" key="8">
    <source>
        <dbReference type="ARBA" id="ARBA00023118"/>
    </source>
</evidence>
<dbReference type="PROSITE" id="PS51643">
    <property type="entry name" value="HD_CAS3"/>
    <property type="match status" value="1"/>
</dbReference>
<dbReference type="AlphaFoldDB" id="A0A6C2YTH9"/>
<dbReference type="Pfam" id="PF22590">
    <property type="entry name" value="Cas3-like_C_2"/>
    <property type="match status" value="1"/>
</dbReference>
<evidence type="ECO:0000313" key="13">
    <source>
        <dbReference type="Proteomes" id="UP000464378"/>
    </source>
</evidence>